<dbReference type="InterPro" id="IPR009057">
    <property type="entry name" value="Homeodomain-like_sf"/>
</dbReference>
<dbReference type="PRINTS" id="PR00455">
    <property type="entry name" value="HTHTETR"/>
</dbReference>
<reference evidence="5" key="1">
    <citation type="submission" date="2015-08" db="EMBL/GenBank/DDBJ databases">
        <title>Fjat-10028 dsm 16317.</title>
        <authorList>
            <person name="Liu B."/>
            <person name="Wang J."/>
            <person name="Zhu Y."/>
            <person name="Liu G."/>
            <person name="Chen Q."/>
            <person name="Chen Z."/>
            <person name="Lan J."/>
            <person name="Che J."/>
            <person name="Ge C."/>
            <person name="Shi H."/>
            <person name="Pan Z."/>
            <person name="Liu X."/>
        </authorList>
    </citation>
    <scope>NUCLEOTIDE SEQUENCE [LARGE SCALE GENOMIC DNA]</scope>
    <source>
        <strain evidence="5">DSM 16317</strain>
    </source>
</reference>
<evidence type="ECO:0000313" key="4">
    <source>
        <dbReference type="EMBL" id="KOO48031.1"/>
    </source>
</evidence>
<dbReference type="AlphaFoldDB" id="A0A0M0LAE6"/>
<keyword evidence="5" id="KW-1185">Reference proteome</keyword>
<proteinExistence type="predicted"/>
<sequence>MNKGKETYQRVLDVAIYFFAKEGIQKTSFAMIAKELGMSKPSLYYYVESKDELIKKVFDYIFEDYTFEDYFHLKDMTKENLIEKLYSGGMDYIKEIQEQDILLNLLSEFTLYANRKKEVDETYIEKIKEVQQMFIDGFAQVLQKAVEFGLMEKNNIQAKAGVLALMLDNILNYKMLNMKIEEATIWKQTITDVIK</sequence>
<dbReference type="RefSeq" id="WP_053418901.1">
    <property type="nucleotide sequence ID" value="NZ_LILB01000008.1"/>
</dbReference>
<name>A0A0M0LAE6_9BACL</name>
<accession>A0A0M0LAE6</accession>
<feature type="domain" description="HTH tetR-type" evidence="3">
    <location>
        <begin position="5"/>
        <end position="65"/>
    </location>
</feature>
<dbReference type="Gene3D" id="1.10.357.10">
    <property type="entry name" value="Tetracycline Repressor, domain 2"/>
    <property type="match status" value="1"/>
</dbReference>
<dbReference type="GO" id="GO:0003677">
    <property type="term" value="F:DNA binding"/>
    <property type="evidence" value="ECO:0007669"/>
    <property type="project" value="UniProtKB-UniRule"/>
</dbReference>
<dbReference type="InterPro" id="IPR050109">
    <property type="entry name" value="HTH-type_TetR-like_transc_reg"/>
</dbReference>
<evidence type="ECO:0000256" key="2">
    <source>
        <dbReference type="PROSITE-ProRule" id="PRU00335"/>
    </source>
</evidence>
<keyword evidence="1 2" id="KW-0238">DNA-binding</keyword>
<evidence type="ECO:0000313" key="5">
    <source>
        <dbReference type="Proteomes" id="UP000036867"/>
    </source>
</evidence>
<dbReference type="Pfam" id="PF00440">
    <property type="entry name" value="TetR_N"/>
    <property type="match status" value="1"/>
</dbReference>
<dbReference type="SUPFAM" id="SSF46689">
    <property type="entry name" value="Homeodomain-like"/>
    <property type="match status" value="1"/>
</dbReference>
<dbReference type="Proteomes" id="UP000036867">
    <property type="component" value="Unassembled WGS sequence"/>
</dbReference>
<feature type="DNA-binding region" description="H-T-H motif" evidence="2">
    <location>
        <begin position="28"/>
        <end position="47"/>
    </location>
</feature>
<dbReference type="PANTHER" id="PTHR30328">
    <property type="entry name" value="TRANSCRIPTIONAL REPRESSOR"/>
    <property type="match status" value="1"/>
</dbReference>
<dbReference type="InterPro" id="IPR001647">
    <property type="entry name" value="HTH_TetR"/>
</dbReference>
<comment type="caution">
    <text evidence="4">The sequence shown here is derived from an EMBL/GenBank/DDBJ whole genome shotgun (WGS) entry which is preliminary data.</text>
</comment>
<dbReference type="PROSITE" id="PS50977">
    <property type="entry name" value="HTH_TETR_2"/>
    <property type="match status" value="1"/>
</dbReference>
<evidence type="ECO:0000259" key="3">
    <source>
        <dbReference type="PROSITE" id="PS50977"/>
    </source>
</evidence>
<dbReference type="EMBL" id="LILB01000008">
    <property type="protein sequence ID" value="KOO48031.1"/>
    <property type="molecule type" value="Genomic_DNA"/>
</dbReference>
<gene>
    <name evidence="4" type="ORF">AMD00_20740</name>
</gene>
<dbReference type="GO" id="GO:0006355">
    <property type="term" value="P:regulation of DNA-templated transcription"/>
    <property type="evidence" value="ECO:0007669"/>
    <property type="project" value="UniProtKB-ARBA"/>
</dbReference>
<dbReference type="STRING" id="263475.AMD00_20740"/>
<dbReference type="GeneID" id="301138529"/>
<dbReference type="PANTHER" id="PTHR30328:SF54">
    <property type="entry name" value="HTH-TYPE TRANSCRIPTIONAL REPRESSOR SCO4008"/>
    <property type="match status" value="1"/>
</dbReference>
<organism evidence="4 5">
    <name type="scientific">Viridibacillus arvi</name>
    <dbReference type="NCBI Taxonomy" id="263475"/>
    <lineage>
        <taxon>Bacteria</taxon>
        <taxon>Bacillati</taxon>
        <taxon>Bacillota</taxon>
        <taxon>Bacilli</taxon>
        <taxon>Bacillales</taxon>
        <taxon>Caryophanaceae</taxon>
        <taxon>Viridibacillus</taxon>
    </lineage>
</organism>
<evidence type="ECO:0000256" key="1">
    <source>
        <dbReference type="ARBA" id="ARBA00023125"/>
    </source>
</evidence>
<protein>
    <recommendedName>
        <fullName evidence="3">HTH tetR-type domain-containing protein</fullName>
    </recommendedName>
</protein>